<dbReference type="EMBL" id="JX515788">
    <property type="protein sequence ID" value="AFX59455.1"/>
    <property type="molecule type" value="Genomic_DNA"/>
</dbReference>
<proteinExistence type="predicted"/>
<dbReference type="Proteomes" id="UP000277283">
    <property type="component" value="Segment"/>
</dbReference>
<feature type="compositionally biased region" description="Basic and acidic residues" evidence="1">
    <location>
        <begin position="363"/>
        <end position="372"/>
    </location>
</feature>
<evidence type="ECO:0000313" key="2">
    <source>
        <dbReference type="EMBL" id="AFX59455.1"/>
    </source>
</evidence>
<organism evidence="2 3">
    <name type="scientific">White spot syndrome virus</name>
    <dbReference type="NCBI Taxonomy" id="342409"/>
    <lineage>
        <taxon>Viruses</taxon>
        <taxon>Viruses incertae sedis</taxon>
        <taxon>Naldaviricetes</taxon>
        <taxon>Nimaviridae</taxon>
        <taxon>Whispovirus</taxon>
    </lineage>
</organism>
<reference evidence="3" key="1">
    <citation type="submission" date="2012-08" db="EMBL/GenBank/DDBJ databases">
        <authorList>
            <person name="Choi T.-J."/>
        </authorList>
    </citation>
    <scope>NUCLEOTIDE SEQUENCE [LARGE SCALE GENOMIC DNA]</scope>
    <source>
        <strain evidence="3">K-LV1</strain>
    </source>
</reference>
<sequence>MAGTDIISSSSSGSSSGSSSSKKGGCIVSKKGKTIKGKNIVFKTSIKTSSSSEMMKKHKKRMEIKDMVKKCASCKKVDYSSSTLENDALRASIESTCSALNRFPEIKYGEGEIGDVLSAIRLMAGCLLAKNEKSFYKFFLRGFQFDKNGFMMLSEGMKRIEKMHTKIAKKVFGGCKAAPLKEDREGKIPCQEFHKPSSYKGEYTTPLPPTPAPVKVLPPLLPYKNVKNKPVFVPDLAVGEAKKPCWVHKLFSDDPEERKRLFERHQAGRRDALMEDYGVIPNNDNEAEDTERFVSNALEYQAQMLELLDTANMPPPASTPVRRGRTRIVRDYDASPVPSPYSSPLHTPFDAPNVNLNPGSGRMVDRVRDGRRNTSRRTSAVMARRINQLQHQFLYYSSDSDF</sequence>
<name>K7WJB9_9VIRU</name>
<accession>K7WJB9</accession>
<protein>
    <submittedName>
        <fullName evidence="2">Wsv078</fullName>
    </submittedName>
</protein>
<evidence type="ECO:0000256" key="1">
    <source>
        <dbReference type="SAM" id="MobiDB-lite"/>
    </source>
</evidence>
<feature type="region of interest" description="Disordered" evidence="1">
    <location>
        <begin position="335"/>
        <end position="378"/>
    </location>
</feature>
<feature type="compositionally biased region" description="Low complexity" evidence="1">
    <location>
        <begin position="1"/>
        <end position="29"/>
    </location>
</feature>
<feature type="region of interest" description="Disordered" evidence="1">
    <location>
        <begin position="1"/>
        <end position="30"/>
    </location>
</feature>
<evidence type="ECO:0000313" key="3">
    <source>
        <dbReference type="Proteomes" id="UP000277283"/>
    </source>
</evidence>
<gene>
    <name evidence="2" type="ORF">wssv_00780</name>
</gene>